<evidence type="ECO:0000256" key="1">
    <source>
        <dbReference type="SAM" id="SignalP"/>
    </source>
</evidence>
<dbReference type="InterPro" id="IPR002919">
    <property type="entry name" value="TIL_dom"/>
</dbReference>
<sequence>MTRDMCFLIFIVLIGHCFGDKQCGPSEQLNTCPSACTTGRCPESHDEFKNCSDGGKCLESRCDCQFNYRRAANNTCIPIASCPKFNCTGANEEYVACPPYCPTDDCSQATPDGHCRYFWSILFVVECRPSCRCIEGFWRNKGVCVPYNKCPKT</sequence>
<evidence type="ECO:0000259" key="2">
    <source>
        <dbReference type="Pfam" id="PF01826"/>
    </source>
</evidence>
<dbReference type="RefSeq" id="XP_037874658.1">
    <property type="nucleotide sequence ID" value="XM_038018730.2"/>
</dbReference>
<name>A0A8R2M5R4_BOMMO</name>
<feature type="signal peptide" evidence="1">
    <location>
        <begin position="1"/>
        <end position="19"/>
    </location>
</feature>
<dbReference type="Proteomes" id="UP000005204">
    <property type="component" value="Unassembled WGS sequence"/>
</dbReference>
<dbReference type="SUPFAM" id="SSF57567">
    <property type="entry name" value="Serine protease inhibitors"/>
    <property type="match status" value="1"/>
</dbReference>
<proteinExistence type="predicted"/>
<dbReference type="Pfam" id="PF01826">
    <property type="entry name" value="TIL"/>
    <property type="match status" value="1"/>
</dbReference>
<feature type="chain" id="PRO_5035841128" description="TIL domain-containing protein" evidence="1">
    <location>
        <begin position="20"/>
        <end position="153"/>
    </location>
</feature>
<dbReference type="Gene3D" id="2.10.25.10">
    <property type="entry name" value="Laminin"/>
    <property type="match status" value="2"/>
</dbReference>
<reference evidence="3" key="2">
    <citation type="submission" date="2022-06" db="UniProtKB">
        <authorList>
            <consortium name="EnsemblMetazoa"/>
        </authorList>
    </citation>
    <scope>IDENTIFICATION</scope>
    <source>
        <strain evidence="3">p50T (Dazao)</strain>
    </source>
</reference>
<evidence type="ECO:0000313" key="4">
    <source>
        <dbReference type="Proteomes" id="UP000005204"/>
    </source>
</evidence>
<keyword evidence="4" id="KW-1185">Reference proteome</keyword>
<accession>A0A8R2M5R4</accession>
<evidence type="ECO:0000313" key="3">
    <source>
        <dbReference type="EnsemblMetazoa" id="XP_037874658.1"/>
    </source>
</evidence>
<dbReference type="KEGG" id="bmor:101747163"/>
<feature type="domain" description="TIL" evidence="2">
    <location>
        <begin position="89"/>
        <end position="150"/>
    </location>
</feature>
<dbReference type="AlphaFoldDB" id="A0A8R2M5R4"/>
<protein>
    <recommendedName>
        <fullName evidence="2">TIL domain-containing protein</fullName>
    </recommendedName>
</protein>
<keyword evidence="1" id="KW-0732">Signal</keyword>
<dbReference type="EnsemblMetazoa" id="XM_038018730.1">
    <property type="protein sequence ID" value="XP_037874658.1"/>
    <property type="gene ID" value="LOC101747163"/>
</dbReference>
<organism evidence="3 4">
    <name type="scientific">Bombyx mori</name>
    <name type="common">Silk moth</name>
    <dbReference type="NCBI Taxonomy" id="7091"/>
    <lineage>
        <taxon>Eukaryota</taxon>
        <taxon>Metazoa</taxon>
        <taxon>Ecdysozoa</taxon>
        <taxon>Arthropoda</taxon>
        <taxon>Hexapoda</taxon>
        <taxon>Insecta</taxon>
        <taxon>Pterygota</taxon>
        <taxon>Neoptera</taxon>
        <taxon>Endopterygota</taxon>
        <taxon>Lepidoptera</taxon>
        <taxon>Glossata</taxon>
        <taxon>Ditrysia</taxon>
        <taxon>Bombycoidea</taxon>
        <taxon>Bombycidae</taxon>
        <taxon>Bombycinae</taxon>
        <taxon>Bombyx</taxon>
    </lineage>
</organism>
<reference evidence="4" key="1">
    <citation type="journal article" date="2008" name="Insect Biochem. Mol. Biol.">
        <title>The genome of a lepidopteran model insect, the silkworm Bombyx mori.</title>
        <authorList>
            <consortium name="International Silkworm Genome Consortium"/>
        </authorList>
    </citation>
    <scope>NUCLEOTIDE SEQUENCE [LARGE SCALE GENOMIC DNA]</scope>
    <source>
        <strain evidence="4">p50T</strain>
    </source>
</reference>
<dbReference type="GeneID" id="101747163"/>
<dbReference type="InterPro" id="IPR036084">
    <property type="entry name" value="Ser_inhib-like_sf"/>
</dbReference>